<keyword evidence="3" id="KW-1185">Reference proteome</keyword>
<sequence length="634" mass="72364">MESKLYKLEVKFTEVKIPRQVELGCMKLLIASGTTSNSLRYNTTGTLSLPNFSPDGILDMRLEDGEQHLAVGFIVLGRLCDKTITGDFSKWIKLEPDRGVVLDGPIKVKLVGSLRMPRRGSPAKQRPGYLSSSPQKTRGKCLYIRKLYTAEEREKEIQTVVMRVKSRLGQNYAELIEDGISSPTGLNKSSNKSPLRKKTALIEFAFPVDIELPSRFKLSLEKLSCKEPLLLKHTAIGLCQRIKVLRAQVEEYESIQFFLKTFEDPMKDLKQSLIETKEQLEIEDQKVDELINKVEKEKFSVEQELRGAELKLKKCEEDVNSIKVLCDEVKAENEQFKFDQPIDKIKKRIQKLRKQISDREEERELLLANSQKILTGFSDSKLDNERSKLLDEKSQYLTQLQTQTNLLDQATVQNIQLEGELAVLTAQLLAEDSAKARNAALQSQKTNFSSASENLSSDLDAMCKQRDTNLADGMSLCKKMEIDIKDNQASQNVLKSKLNGKENEFNTLTGYVNGINKVLEETRVWIDKDKKEFEEKHEKYMEQYLEDRNATDAVLKELGFFSDLVFMQAQSGLIGVRLHKRLEEMMTEKDLEKGSLQKIVEAYRQMSPIGRNLRRSSTYISPRRDSISVMSSQG</sequence>
<comment type="caution">
    <text evidence="2">The sequence shown here is derived from an EMBL/GenBank/DDBJ whole genome shotgun (WGS) entry which is preliminary data.</text>
</comment>
<reference evidence="2 3" key="1">
    <citation type="submission" date="2016-11" db="EMBL/GenBank/DDBJ databases">
        <title>The macronuclear genome of Stentor coeruleus: a giant cell with tiny introns.</title>
        <authorList>
            <person name="Slabodnick M."/>
            <person name="Ruby J.G."/>
            <person name="Reiff S.B."/>
            <person name="Swart E.C."/>
            <person name="Gosai S."/>
            <person name="Prabakaran S."/>
            <person name="Witkowska E."/>
            <person name="Larue G.E."/>
            <person name="Fisher S."/>
            <person name="Freeman R.M."/>
            <person name="Gunawardena J."/>
            <person name="Chu W."/>
            <person name="Stover N.A."/>
            <person name="Gregory B.D."/>
            <person name="Nowacki M."/>
            <person name="Derisi J."/>
            <person name="Roy S.W."/>
            <person name="Marshall W.F."/>
            <person name="Sood P."/>
        </authorList>
    </citation>
    <scope>NUCLEOTIDE SEQUENCE [LARGE SCALE GENOMIC DNA]</scope>
    <source>
        <strain evidence="2">WM001</strain>
    </source>
</reference>
<accession>A0A1R2CRN8</accession>
<dbReference type="OrthoDB" id="322042at2759"/>
<name>A0A1R2CRN8_9CILI</name>
<gene>
    <name evidence="2" type="ORF">SteCoe_5797</name>
</gene>
<evidence type="ECO:0000256" key="1">
    <source>
        <dbReference type="SAM" id="Coils"/>
    </source>
</evidence>
<feature type="coiled-coil region" evidence="1">
    <location>
        <begin position="266"/>
        <end position="369"/>
    </location>
</feature>
<keyword evidence="1" id="KW-0175">Coiled coil</keyword>
<protein>
    <submittedName>
        <fullName evidence="2">Uncharacterized protein</fullName>
    </submittedName>
</protein>
<dbReference type="Proteomes" id="UP000187209">
    <property type="component" value="Unassembled WGS sequence"/>
</dbReference>
<evidence type="ECO:0000313" key="2">
    <source>
        <dbReference type="EMBL" id="OMJ91643.1"/>
    </source>
</evidence>
<proteinExistence type="predicted"/>
<dbReference type="EMBL" id="MPUH01000077">
    <property type="protein sequence ID" value="OMJ91643.1"/>
    <property type="molecule type" value="Genomic_DNA"/>
</dbReference>
<dbReference type="AlphaFoldDB" id="A0A1R2CRN8"/>
<evidence type="ECO:0000313" key="3">
    <source>
        <dbReference type="Proteomes" id="UP000187209"/>
    </source>
</evidence>
<organism evidence="2 3">
    <name type="scientific">Stentor coeruleus</name>
    <dbReference type="NCBI Taxonomy" id="5963"/>
    <lineage>
        <taxon>Eukaryota</taxon>
        <taxon>Sar</taxon>
        <taxon>Alveolata</taxon>
        <taxon>Ciliophora</taxon>
        <taxon>Postciliodesmatophora</taxon>
        <taxon>Heterotrichea</taxon>
        <taxon>Heterotrichida</taxon>
        <taxon>Stentoridae</taxon>
        <taxon>Stentor</taxon>
    </lineage>
</organism>